<name>A0A0F9C6U5_9ZZZZ</name>
<protein>
    <submittedName>
        <fullName evidence="1">Uncharacterized protein</fullName>
    </submittedName>
</protein>
<gene>
    <name evidence="1" type="ORF">LCGC14_2645340</name>
</gene>
<comment type="caution">
    <text evidence="1">The sequence shown here is derived from an EMBL/GenBank/DDBJ whole genome shotgun (WGS) entry which is preliminary data.</text>
</comment>
<organism evidence="1">
    <name type="scientific">marine sediment metagenome</name>
    <dbReference type="NCBI Taxonomy" id="412755"/>
    <lineage>
        <taxon>unclassified sequences</taxon>
        <taxon>metagenomes</taxon>
        <taxon>ecological metagenomes</taxon>
    </lineage>
</organism>
<accession>A0A0F9C6U5</accession>
<sequence length="47" mass="5340">MKLKRRKKTSKQLAEEVKKVTTSPIEKSKKIEVKKVISTGSTLLDLL</sequence>
<evidence type="ECO:0000313" key="1">
    <source>
        <dbReference type="EMBL" id="KKK98179.1"/>
    </source>
</evidence>
<dbReference type="AlphaFoldDB" id="A0A0F9C6U5"/>
<reference evidence="1" key="1">
    <citation type="journal article" date="2015" name="Nature">
        <title>Complex archaea that bridge the gap between prokaryotes and eukaryotes.</title>
        <authorList>
            <person name="Spang A."/>
            <person name="Saw J.H."/>
            <person name="Jorgensen S.L."/>
            <person name="Zaremba-Niedzwiedzka K."/>
            <person name="Martijn J."/>
            <person name="Lind A.E."/>
            <person name="van Eijk R."/>
            <person name="Schleper C."/>
            <person name="Guy L."/>
            <person name="Ettema T.J."/>
        </authorList>
    </citation>
    <scope>NUCLEOTIDE SEQUENCE</scope>
</reference>
<dbReference type="EMBL" id="LAZR01045729">
    <property type="protein sequence ID" value="KKK98179.1"/>
    <property type="molecule type" value="Genomic_DNA"/>
</dbReference>
<proteinExistence type="predicted"/>